<evidence type="ECO:0000313" key="2">
    <source>
        <dbReference type="Proteomes" id="UP000031189"/>
    </source>
</evidence>
<reference evidence="1 2" key="1">
    <citation type="submission" date="2014-12" db="EMBL/GenBank/DDBJ databases">
        <title>Draft genome sequence of Terrisporobacter sp. 08-306576, isolated from the blood culture of a bacteremia patient.</title>
        <authorList>
            <person name="Lund L.C."/>
            <person name="Sydenham T.V."/>
            <person name="Hogh S.V."/>
            <person name="Skov M.N."/>
            <person name="Kemp M."/>
            <person name="Justesen U.S."/>
        </authorList>
    </citation>
    <scope>NUCLEOTIDE SEQUENCE [LARGE SCALE GENOMIC DNA]</scope>
    <source>
        <strain evidence="1 2">08-306576</strain>
    </source>
</reference>
<dbReference type="AlphaFoldDB" id="A0A0B3VZ00"/>
<dbReference type="EMBL" id="JWHR01000057">
    <property type="protein sequence ID" value="KHS58028.1"/>
    <property type="molecule type" value="Genomic_DNA"/>
</dbReference>
<name>A0A0B3VZ00_9FIRM</name>
<gene>
    <name evidence="1" type="ORF">QX51_05230</name>
</gene>
<keyword evidence="2" id="KW-1185">Reference proteome</keyword>
<organism evidence="1 2">
    <name type="scientific">Terrisporobacter othiniensis</name>
    <dbReference type="NCBI Taxonomy" id="1577792"/>
    <lineage>
        <taxon>Bacteria</taxon>
        <taxon>Bacillati</taxon>
        <taxon>Bacillota</taxon>
        <taxon>Clostridia</taxon>
        <taxon>Peptostreptococcales</taxon>
        <taxon>Peptostreptococcaceae</taxon>
        <taxon>Terrisporobacter</taxon>
    </lineage>
</organism>
<dbReference type="RefSeq" id="WP_039678850.1">
    <property type="nucleotide sequence ID" value="NZ_JAWGXO010000008.1"/>
</dbReference>
<protein>
    <submittedName>
        <fullName evidence="1">Uncharacterized protein</fullName>
    </submittedName>
</protein>
<proteinExistence type="predicted"/>
<dbReference type="OrthoDB" id="1747357at2"/>
<accession>A0A0B3VZ00</accession>
<sequence>MKFDCFYYPVLSNDECVVRCNDGIRSFNFGDKVPTKTLYYNYNSSFVIFQNSKLFIVENEILKEEANIDDLKFPLKIIFNHGTQLTVDKKSDLSSIRLLVPGFFEKEKILGELFFLSEVYTRRIRDAQYSVMNDLTNSVIDVKYLNDEISRATKGLLKQLKVIQEKFITLIDENPTLIDDYLNYMHFDNEEDMLEIGINKYFEEETEQYNEYRKNSLIYNRKPIYPKFKLEHLVSSINKYK</sequence>
<comment type="caution">
    <text evidence="1">The sequence shown here is derived from an EMBL/GenBank/DDBJ whole genome shotgun (WGS) entry which is preliminary data.</text>
</comment>
<evidence type="ECO:0000313" key="1">
    <source>
        <dbReference type="EMBL" id="KHS58028.1"/>
    </source>
</evidence>
<dbReference type="Proteomes" id="UP000031189">
    <property type="component" value="Unassembled WGS sequence"/>
</dbReference>